<dbReference type="InterPro" id="IPR032508">
    <property type="entry name" value="FecR_C"/>
</dbReference>
<keyword evidence="1" id="KW-1133">Transmembrane helix</keyword>
<dbReference type="EMBL" id="DXFT01000171">
    <property type="protein sequence ID" value="HIX04189.1"/>
    <property type="molecule type" value="Genomic_DNA"/>
</dbReference>
<accession>A0A9D1V1A1</accession>
<dbReference type="Gene3D" id="2.60.120.1440">
    <property type="match status" value="1"/>
</dbReference>
<dbReference type="PIRSF" id="PIRSF018266">
    <property type="entry name" value="FecR"/>
    <property type="match status" value="1"/>
</dbReference>
<feature type="domain" description="FecR protein" evidence="2">
    <location>
        <begin position="179"/>
        <end position="274"/>
    </location>
</feature>
<protein>
    <submittedName>
        <fullName evidence="4">DUF4974 domain-containing protein</fullName>
    </submittedName>
</protein>
<evidence type="ECO:0000313" key="5">
    <source>
        <dbReference type="Proteomes" id="UP000824202"/>
    </source>
</evidence>
<evidence type="ECO:0000256" key="1">
    <source>
        <dbReference type="SAM" id="Phobius"/>
    </source>
</evidence>
<dbReference type="PANTHER" id="PTHR30273">
    <property type="entry name" value="PERIPLASMIC SIGNAL SENSOR AND SIGMA FACTOR ACTIVATOR FECR-RELATED"/>
    <property type="match status" value="1"/>
</dbReference>
<dbReference type="PANTHER" id="PTHR30273:SF2">
    <property type="entry name" value="PROTEIN FECR"/>
    <property type="match status" value="1"/>
</dbReference>
<comment type="caution">
    <text evidence="4">The sequence shown here is derived from an EMBL/GenBank/DDBJ whole genome shotgun (WGS) entry which is preliminary data.</text>
</comment>
<dbReference type="InterPro" id="IPR012373">
    <property type="entry name" value="Ferrdict_sens_TM"/>
</dbReference>
<dbReference type="Gene3D" id="3.55.50.30">
    <property type="match status" value="1"/>
</dbReference>
<evidence type="ECO:0000259" key="2">
    <source>
        <dbReference type="Pfam" id="PF04773"/>
    </source>
</evidence>
<keyword evidence="1" id="KW-0812">Transmembrane</keyword>
<keyword evidence="1" id="KW-0472">Membrane</keyword>
<dbReference type="Pfam" id="PF16344">
    <property type="entry name" value="FecR_C"/>
    <property type="match status" value="1"/>
</dbReference>
<feature type="domain" description="Protein FecR C-terminal" evidence="3">
    <location>
        <begin position="315"/>
        <end position="383"/>
    </location>
</feature>
<sequence length="386" mass="43950">METEKQIERISHLVVKFLEEGLSGEEREELEAWRSSSAEHESLFQKLTAGSWDAEDYLHYCQAVEADGWQEIKKRVYRKRLLVWRRMIACAAAVCLIGVLGYWMWGTLGKQENQELPVVQNDIHPGTSKAVLKFADGKQVRLGAMEGTDSLLWAEYGIKEEGAALSYDKVKTVNEYHTLVVPRGGEYLLQLEDSTQVWVNSGSELKFPVRFEGGKREVYLKEGEAYFEVAKDEHRPFYVHVADMTVQVLGTGFNVSAYSQERETEVTLAHGSVRVESQKEAVVLRPDEQLVVNADSFKVRKVDAGQICAWRKGILYFDAMPLDELAEKLGRWFNCEFFFTSEKVKNLTFTGAFKKYEDISYILSILESTADIQIQVNGKTIIIGNK</sequence>
<dbReference type="Proteomes" id="UP000824202">
    <property type="component" value="Unassembled WGS sequence"/>
</dbReference>
<feature type="transmembrane region" description="Helical" evidence="1">
    <location>
        <begin position="83"/>
        <end position="105"/>
    </location>
</feature>
<dbReference type="FunFam" id="2.60.120.1440:FF:000001">
    <property type="entry name" value="Putative anti-sigma factor"/>
    <property type="match status" value="1"/>
</dbReference>
<dbReference type="AlphaFoldDB" id="A0A9D1V1A1"/>
<reference evidence="4" key="2">
    <citation type="submission" date="2021-04" db="EMBL/GenBank/DDBJ databases">
        <authorList>
            <person name="Gilroy R."/>
        </authorList>
    </citation>
    <scope>NUCLEOTIDE SEQUENCE</scope>
    <source>
        <strain evidence="4">23274</strain>
    </source>
</reference>
<dbReference type="Pfam" id="PF04773">
    <property type="entry name" value="FecR"/>
    <property type="match status" value="1"/>
</dbReference>
<gene>
    <name evidence="4" type="ORF">H9863_08785</name>
</gene>
<dbReference type="GO" id="GO:0016989">
    <property type="term" value="F:sigma factor antagonist activity"/>
    <property type="evidence" value="ECO:0007669"/>
    <property type="project" value="TreeGrafter"/>
</dbReference>
<proteinExistence type="predicted"/>
<name>A0A9D1V1A1_9BACT</name>
<dbReference type="InterPro" id="IPR006860">
    <property type="entry name" value="FecR"/>
</dbReference>
<evidence type="ECO:0000259" key="3">
    <source>
        <dbReference type="Pfam" id="PF16344"/>
    </source>
</evidence>
<evidence type="ECO:0000313" key="4">
    <source>
        <dbReference type="EMBL" id="HIX04189.1"/>
    </source>
</evidence>
<reference evidence="4" key="1">
    <citation type="journal article" date="2021" name="PeerJ">
        <title>Extensive microbial diversity within the chicken gut microbiome revealed by metagenomics and culture.</title>
        <authorList>
            <person name="Gilroy R."/>
            <person name="Ravi A."/>
            <person name="Getino M."/>
            <person name="Pursley I."/>
            <person name="Horton D.L."/>
            <person name="Alikhan N.F."/>
            <person name="Baker D."/>
            <person name="Gharbi K."/>
            <person name="Hall N."/>
            <person name="Watson M."/>
            <person name="Adriaenssens E.M."/>
            <person name="Foster-Nyarko E."/>
            <person name="Jarju S."/>
            <person name="Secka A."/>
            <person name="Antonio M."/>
            <person name="Oren A."/>
            <person name="Chaudhuri R.R."/>
            <person name="La Ragione R."/>
            <person name="Hildebrand F."/>
            <person name="Pallen M.J."/>
        </authorList>
    </citation>
    <scope>NUCLEOTIDE SEQUENCE</scope>
    <source>
        <strain evidence="4">23274</strain>
    </source>
</reference>
<organism evidence="4 5">
    <name type="scientific">Candidatus Odoribacter faecigallinarum</name>
    <dbReference type="NCBI Taxonomy" id="2838706"/>
    <lineage>
        <taxon>Bacteria</taxon>
        <taxon>Pseudomonadati</taxon>
        <taxon>Bacteroidota</taxon>
        <taxon>Bacteroidia</taxon>
        <taxon>Bacteroidales</taxon>
        <taxon>Odoribacteraceae</taxon>
        <taxon>Odoribacter</taxon>
    </lineage>
</organism>